<reference evidence="1" key="1">
    <citation type="submission" date="2022-11" db="EMBL/GenBank/DDBJ databases">
        <title>Lacrimispora xylanolytica sy1, complete genome.</title>
        <authorList>
            <person name="Choi S."/>
        </authorList>
    </citation>
    <scope>NUCLEOTIDE SEQUENCE</scope>
    <source>
        <strain evidence="1">Sy1</strain>
    </source>
</reference>
<proteinExistence type="predicted"/>
<dbReference type="RefSeq" id="WP_024836162.1">
    <property type="nucleotide sequence ID" value="NZ_CP113524.1"/>
</dbReference>
<evidence type="ECO:0008006" key="3">
    <source>
        <dbReference type="Google" id="ProtNLM"/>
    </source>
</evidence>
<gene>
    <name evidence="1" type="ORF">OW255_09455</name>
</gene>
<evidence type="ECO:0000313" key="2">
    <source>
        <dbReference type="Proteomes" id="UP001163115"/>
    </source>
</evidence>
<dbReference type="EMBL" id="CP113524">
    <property type="protein sequence ID" value="WAJ25713.1"/>
    <property type="molecule type" value="Genomic_DNA"/>
</dbReference>
<dbReference type="Proteomes" id="UP001163115">
    <property type="component" value="Chromosome"/>
</dbReference>
<protein>
    <recommendedName>
        <fullName evidence="3">SpoIIAA-like protein</fullName>
    </recommendedName>
</protein>
<keyword evidence="2" id="KW-1185">Reference proteome</keyword>
<accession>A0ABY7AIU5</accession>
<evidence type="ECO:0000313" key="1">
    <source>
        <dbReference type="EMBL" id="WAJ25713.1"/>
    </source>
</evidence>
<name>A0ABY7AIU5_9FIRM</name>
<organism evidence="1 2">
    <name type="scientific">Lacrimispora xylanolytica</name>
    <dbReference type="NCBI Taxonomy" id="29375"/>
    <lineage>
        <taxon>Bacteria</taxon>
        <taxon>Bacillati</taxon>
        <taxon>Bacillota</taxon>
        <taxon>Clostridia</taxon>
        <taxon>Lachnospirales</taxon>
        <taxon>Lachnospiraceae</taxon>
        <taxon>Lacrimispora</taxon>
    </lineage>
</organism>
<sequence length="129" mass="15069">MEKYELGLKKKSFSLFYRGGEIWCEHLDALYGEKELLKQKFHQDLLVIGRPSTSSFIIVILDESEVDNELLEMIVGSLAGLEKPLRKVVFVGLTSKMKSYMKKRKTDTRFVMTCMDDLEKAKEWLLERK</sequence>